<dbReference type="SUPFAM" id="SSF55486">
    <property type="entry name" value="Metalloproteases ('zincins'), catalytic domain"/>
    <property type="match status" value="1"/>
</dbReference>
<name>A0A6J4GQD0_9FLAO</name>
<evidence type="ECO:0000313" key="1">
    <source>
        <dbReference type="EMBL" id="CAA9201206.1"/>
    </source>
</evidence>
<organism evidence="1 2">
    <name type="scientific">Flavobacterium bizetiae</name>
    <dbReference type="NCBI Taxonomy" id="2704140"/>
    <lineage>
        <taxon>Bacteria</taxon>
        <taxon>Pseudomonadati</taxon>
        <taxon>Bacteroidota</taxon>
        <taxon>Flavobacteriia</taxon>
        <taxon>Flavobacteriales</taxon>
        <taxon>Flavobacteriaceae</taxon>
        <taxon>Flavobacterium</taxon>
    </lineage>
</organism>
<sequence>MGKVRTSYIKEYISPPKSDTRNAEFIVYFRETSTYNGGFGIDYMSGEPERLKNSSETKYRNEIRSGNWADFEKLYSPTKIYNQPYYTSWISMYKNNLSVTGELVKLTLYVEKQSGDWDNKEIVDEIVFPSKEGLRFIPERLPAKTANRKEITIFCDTEIKSDYVYEVKDQNNNVIGVLNFYKNATNQQKEIDVRLVNVRLFGNETFNTNIEDLKKWLNKEGLNQAMINANVNFVVEELDLSLPKYLAEINLTRTDNGNIQNHISNHDLLSETILKNDPTANNTSLTYYFVNKDAVNGGYDPETGNPRGWLNGVGSRSPKKYVIIYNKTNSLGYKKSTTVHEGLHALGVHHFFSDGPNSLTGKFYFEKYKTDNIMDYYRDGTTDNRKRLIKWQWDEIRKDQVLK</sequence>
<reference evidence="1 2" key="1">
    <citation type="submission" date="2020-02" db="EMBL/GenBank/DDBJ databases">
        <authorList>
            <person name="Criscuolo A."/>
        </authorList>
    </citation>
    <scope>NUCLEOTIDE SEQUENCE [LARGE SCALE GENOMIC DNA]</scope>
    <source>
        <strain evidence="1">CIP105534</strain>
    </source>
</reference>
<proteinExistence type="predicted"/>
<dbReference type="RefSeq" id="WP_173971953.1">
    <property type="nucleotide sequence ID" value="NZ_CADCSU010000124.1"/>
</dbReference>
<keyword evidence="2" id="KW-1185">Reference proteome</keyword>
<gene>
    <name evidence="1" type="ORF">FLA105534_03461</name>
</gene>
<evidence type="ECO:0000313" key="2">
    <source>
        <dbReference type="Proteomes" id="UP000479938"/>
    </source>
</evidence>
<protein>
    <submittedName>
        <fullName evidence="1">Uncharacterized protein</fullName>
    </submittedName>
</protein>
<dbReference type="Proteomes" id="UP000479938">
    <property type="component" value="Unassembled WGS sequence"/>
</dbReference>
<dbReference type="AlphaFoldDB" id="A0A6J4GQD0"/>
<dbReference type="EMBL" id="CADCSU010000124">
    <property type="protein sequence ID" value="CAA9201206.1"/>
    <property type="molecule type" value="Genomic_DNA"/>
</dbReference>
<accession>A0A6J4GQD0</accession>